<reference evidence="1 2" key="1">
    <citation type="journal article" date="2006" name="Nature">
        <title>Global trends of whole-genome duplications revealed by the ciliate Paramecium tetraurelia.</title>
        <authorList>
            <consortium name="Genoscope"/>
            <person name="Aury J.-M."/>
            <person name="Jaillon O."/>
            <person name="Duret L."/>
            <person name="Noel B."/>
            <person name="Jubin C."/>
            <person name="Porcel B.M."/>
            <person name="Segurens B."/>
            <person name="Daubin V."/>
            <person name="Anthouard V."/>
            <person name="Aiach N."/>
            <person name="Arnaiz O."/>
            <person name="Billaut A."/>
            <person name="Beisson J."/>
            <person name="Blanc I."/>
            <person name="Bouhouche K."/>
            <person name="Camara F."/>
            <person name="Duharcourt S."/>
            <person name="Guigo R."/>
            <person name="Gogendeau D."/>
            <person name="Katinka M."/>
            <person name="Keller A.-M."/>
            <person name="Kissmehl R."/>
            <person name="Klotz C."/>
            <person name="Koll F."/>
            <person name="Le Moue A."/>
            <person name="Lepere C."/>
            <person name="Malinsky S."/>
            <person name="Nowacki M."/>
            <person name="Nowak J.K."/>
            <person name="Plattner H."/>
            <person name="Poulain J."/>
            <person name="Ruiz F."/>
            <person name="Serrano V."/>
            <person name="Zagulski M."/>
            <person name="Dessen P."/>
            <person name="Betermier M."/>
            <person name="Weissenbach J."/>
            <person name="Scarpelli C."/>
            <person name="Schachter V."/>
            <person name="Sperling L."/>
            <person name="Meyer E."/>
            <person name="Cohen J."/>
            <person name="Wincker P."/>
        </authorList>
    </citation>
    <scope>NUCLEOTIDE SEQUENCE [LARGE SCALE GENOMIC DNA]</scope>
    <source>
        <strain evidence="1 2">Stock d4-2</strain>
    </source>
</reference>
<dbReference type="AlphaFoldDB" id="A0E9U2"/>
<evidence type="ECO:0000313" key="2">
    <source>
        <dbReference type="Proteomes" id="UP000000600"/>
    </source>
</evidence>
<accession>A0E9U2</accession>
<dbReference type="EMBL" id="CT868666">
    <property type="protein sequence ID" value="CAK92059.1"/>
    <property type="molecule type" value="Genomic_DNA"/>
</dbReference>
<dbReference type="GeneID" id="5045241"/>
<evidence type="ECO:0000313" key="1">
    <source>
        <dbReference type="EMBL" id="CAK92059.1"/>
    </source>
</evidence>
<dbReference type="HOGENOM" id="CLU_1859159_0_0_1"/>
<dbReference type="RefSeq" id="XP_001459456.1">
    <property type="nucleotide sequence ID" value="XM_001459419.1"/>
</dbReference>
<organism evidence="1 2">
    <name type="scientific">Paramecium tetraurelia</name>
    <dbReference type="NCBI Taxonomy" id="5888"/>
    <lineage>
        <taxon>Eukaryota</taxon>
        <taxon>Sar</taxon>
        <taxon>Alveolata</taxon>
        <taxon>Ciliophora</taxon>
        <taxon>Intramacronucleata</taxon>
        <taxon>Oligohymenophorea</taxon>
        <taxon>Peniculida</taxon>
        <taxon>Parameciidae</taxon>
        <taxon>Paramecium</taxon>
    </lineage>
</organism>
<keyword evidence="2" id="KW-1185">Reference proteome</keyword>
<proteinExistence type="predicted"/>
<dbReference type="InParanoid" id="A0E9U2"/>
<dbReference type="Proteomes" id="UP000000600">
    <property type="component" value="Unassembled WGS sequence"/>
</dbReference>
<gene>
    <name evidence="1" type="ORF">GSPATT00024790001</name>
</gene>
<protein>
    <submittedName>
        <fullName evidence="1">Uncharacterized protein</fullName>
    </submittedName>
</protein>
<name>A0E9U2_PARTE</name>
<sequence length="138" mass="16581">MVQRKGQRKFRTLFLNKIHLLQVIKFLNIKIRQQQLGQKEQDETIFELKDELYKTKKQLQVKNTEVKQLIDQDKAQDDKNIELSKINVLLQQQLIYKESYSQQHELKQQLNEKSIQQENLQLIHLIKFELVIIKLISG</sequence>
<dbReference type="KEGG" id="ptm:GSPATT00024790001"/>